<evidence type="ECO:0000256" key="3">
    <source>
        <dbReference type="ARBA" id="ARBA00023139"/>
    </source>
</evidence>
<dbReference type="GO" id="GO:0051205">
    <property type="term" value="P:protein insertion into membrane"/>
    <property type="evidence" value="ECO:0007669"/>
    <property type="project" value="UniProtKB-UniRule"/>
</dbReference>
<evidence type="ECO:0000313" key="9">
    <source>
        <dbReference type="Proteomes" id="UP000064201"/>
    </source>
</evidence>
<evidence type="ECO:0000256" key="6">
    <source>
        <dbReference type="HAMAP-Rule" id="MF_00922"/>
    </source>
</evidence>
<comment type="subunit">
    <text evidence="6">Part of the Bam complex.</text>
</comment>
<dbReference type="RefSeq" id="WP_018144137.1">
    <property type="nucleotide sequence ID" value="NZ_CP011367.1"/>
</dbReference>
<comment type="subcellular location">
    <subcellularLocation>
        <location evidence="6">Cell outer membrane</location>
    </subcellularLocation>
</comment>
<evidence type="ECO:0000313" key="8">
    <source>
        <dbReference type="EMBL" id="AKJ95906.1"/>
    </source>
</evidence>
<dbReference type="Pfam" id="PF13525">
    <property type="entry name" value="YfiO"/>
    <property type="match status" value="1"/>
</dbReference>
<name>A0A0G3GAR1_9GAMM</name>
<gene>
    <name evidence="6" type="primary">bamD</name>
    <name evidence="8" type="ORF">TVD_11315</name>
</gene>
<dbReference type="KEGG" id="tvr:TVD_11315"/>
<protein>
    <recommendedName>
        <fullName evidence="6">Outer membrane protein assembly factor BamD</fullName>
    </recommendedName>
</protein>
<keyword evidence="2 6" id="KW-0472">Membrane</keyword>
<dbReference type="InterPro" id="IPR011990">
    <property type="entry name" value="TPR-like_helical_dom_sf"/>
</dbReference>
<organism evidence="8 9">
    <name type="scientific">Thioalkalivibrio versutus</name>
    <dbReference type="NCBI Taxonomy" id="106634"/>
    <lineage>
        <taxon>Bacteria</taxon>
        <taxon>Pseudomonadati</taxon>
        <taxon>Pseudomonadota</taxon>
        <taxon>Gammaproteobacteria</taxon>
        <taxon>Chromatiales</taxon>
        <taxon>Ectothiorhodospiraceae</taxon>
        <taxon>Thioalkalivibrio</taxon>
    </lineage>
</organism>
<dbReference type="OrthoDB" id="9779191at2"/>
<dbReference type="CDD" id="cd15830">
    <property type="entry name" value="BamD"/>
    <property type="match status" value="1"/>
</dbReference>
<dbReference type="AlphaFoldDB" id="A0A0G3GAR1"/>
<dbReference type="HAMAP" id="MF_00922">
    <property type="entry name" value="OM_assembly_BamD"/>
    <property type="match status" value="1"/>
</dbReference>
<reference evidence="8 9" key="1">
    <citation type="submission" date="2015-04" db="EMBL/GenBank/DDBJ databases">
        <title>Complete Sequence for the Genome of the Thioalkalivibrio versutus D301.</title>
        <authorList>
            <person name="Mu T."/>
            <person name="Zhou J."/>
            <person name="Xu X."/>
        </authorList>
    </citation>
    <scope>NUCLEOTIDE SEQUENCE [LARGE SCALE GENOMIC DNA]</scope>
    <source>
        <strain evidence="8 9">D301</strain>
    </source>
</reference>
<dbReference type="InterPro" id="IPR039565">
    <property type="entry name" value="BamD-like"/>
</dbReference>
<accession>A0A0G3GAR1</accession>
<keyword evidence="3" id="KW-0564">Palmitate</keyword>
<dbReference type="GO" id="GO:1990063">
    <property type="term" value="C:Bam protein complex"/>
    <property type="evidence" value="ECO:0007669"/>
    <property type="project" value="TreeGrafter"/>
</dbReference>
<sequence length="280" mass="32000">MISVPHLSRLLVVLFVALVVAGCAGREDPTLGWSASQLYGEAKNALNEGNYDQAVEYYEKLEARYPFGRYAQQAQIEIPYAYYKAGEPEPALAAVDRFVQLNPRHPNLDYAYYLRGLINFNRQQGFLANLFPRDPAEMDPEPFDQAFQDFDRLIREFPDSRYAPDSYQRMLYIRNALAAYELRVAEFYMERTAWVAAAQRARNVVATYPGAEVMPKALAVLHRAYTELGLEDHAENTMTVLELNYPDAAVAVRAGEPVELEGEERRGLWRVMDRIPFLTN</sequence>
<dbReference type="PANTHER" id="PTHR37423">
    <property type="entry name" value="SOLUBLE LYTIC MUREIN TRANSGLYCOSYLASE-RELATED"/>
    <property type="match status" value="1"/>
</dbReference>
<evidence type="ECO:0000256" key="5">
    <source>
        <dbReference type="ARBA" id="ARBA00023288"/>
    </source>
</evidence>
<dbReference type="Proteomes" id="UP000064201">
    <property type="component" value="Chromosome"/>
</dbReference>
<dbReference type="InterPro" id="IPR017689">
    <property type="entry name" value="BamD"/>
</dbReference>
<comment type="similarity">
    <text evidence="6">Belongs to the BamD family.</text>
</comment>
<evidence type="ECO:0000259" key="7">
    <source>
        <dbReference type="Pfam" id="PF13525"/>
    </source>
</evidence>
<evidence type="ECO:0000256" key="4">
    <source>
        <dbReference type="ARBA" id="ARBA00023237"/>
    </source>
</evidence>
<dbReference type="Gene3D" id="1.25.40.10">
    <property type="entry name" value="Tetratricopeptide repeat domain"/>
    <property type="match status" value="1"/>
</dbReference>
<comment type="function">
    <text evidence="6">Part of the outer membrane protein assembly complex, which is involved in assembly and insertion of beta-barrel proteins into the outer membrane.</text>
</comment>
<evidence type="ECO:0000256" key="1">
    <source>
        <dbReference type="ARBA" id="ARBA00022729"/>
    </source>
</evidence>
<dbReference type="PANTHER" id="PTHR37423:SF1">
    <property type="entry name" value="OUTER MEMBRANE PROTEIN ASSEMBLY FACTOR BAMD"/>
    <property type="match status" value="1"/>
</dbReference>
<keyword evidence="4 6" id="KW-0998">Cell outer membrane</keyword>
<dbReference type="EMBL" id="CP011367">
    <property type="protein sequence ID" value="AKJ95906.1"/>
    <property type="molecule type" value="Genomic_DNA"/>
</dbReference>
<proteinExistence type="inferred from homology"/>
<dbReference type="STRING" id="106634.TVD_11315"/>
<dbReference type="SUPFAM" id="SSF48452">
    <property type="entry name" value="TPR-like"/>
    <property type="match status" value="1"/>
</dbReference>
<evidence type="ECO:0000256" key="2">
    <source>
        <dbReference type="ARBA" id="ARBA00023136"/>
    </source>
</evidence>
<keyword evidence="9" id="KW-1185">Reference proteome</keyword>
<keyword evidence="5" id="KW-0449">Lipoprotein</keyword>
<dbReference type="PATRIC" id="fig|106634.4.peg.2308"/>
<feature type="domain" description="Outer membrane lipoprotein BamD-like" evidence="7">
    <location>
        <begin position="35"/>
        <end position="237"/>
    </location>
</feature>
<dbReference type="GO" id="GO:0043165">
    <property type="term" value="P:Gram-negative-bacterium-type cell outer membrane assembly"/>
    <property type="evidence" value="ECO:0007669"/>
    <property type="project" value="UniProtKB-UniRule"/>
</dbReference>
<dbReference type="NCBIfam" id="TIGR03302">
    <property type="entry name" value="OM_YfiO"/>
    <property type="match status" value="1"/>
</dbReference>
<keyword evidence="1 6" id="KW-0732">Signal</keyword>